<dbReference type="KEGG" id="ttn:TTX_1944"/>
<accession>G4RLW4</accession>
<dbReference type="Proteomes" id="UP000002654">
    <property type="component" value="Chromosome"/>
</dbReference>
<gene>
    <name evidence="2" type="primary">gloB</name>
    <name evidence="2" type="ordered locus">TTX_1944</name>
</gene>
<keyword evidence="2" id="KW-0378">Hydrolase</keyword>
<dbReference type="GO" id="GO:0016787">
    <property type="term" value="F:hydrolase activity"/>
    <property type="evidence" value="ECO:0007669"/>
    <property type="project" value="UniProtKB-KW"/>
</dbReference>
<protein>
    <submittedName>
        <fullName evidence="2">Zn-dependent hydrolase, including glyoxylases</fullName>
    </submittedName>
</protein>
<dbReference type="EMBL" id="FN869859">
    <property type="protein sequence ID" value="CCC82559.1"/>
    <property type="molecule type" value="Genomic_DNA"/>
</dbReference>
<keyword evidence="3" id="KW-1185">Reference proteome</keyword>
<evidence type="ECO:0000313" key="2">
    <source>
        <dbReference type="EMBL" id="CCC82559.1"/>
    </source>
</evidence>
<dbReference type="OrthoDB" id="26510at2157"/>
<dbReference type="SUPFAM" id="SSF56281">
    <property type="entry name" value="Metallo-hydrolase/oxidoreductase"/>
    <property type="match status" value="1"/>
</dbReference>
<reference evidence="2 3" key="1">
    <citation type="journal article" date="2011" name="PLoS ONE">
        <title>The complete genome sequence of Thermoproteus tenax: a physiologically versatile member of the Crenarchaeota.</title>
        <authorList>
            <person name="Siebers B."/>
            <person name="Zaparty M."/>
            <person name="Raddatz G."/>
            <person name="Tjaden B."/>
            <person name="Albers S.V."/>
            <person name="Bell S.D."/>
            <person name="Blombach F."/>
            <person name="Kletzin A."/>
            <person name="Kyrpides N."/>
            <person name="Lanz C."/>
            <person name="Plagens A."/>
            <person name="Rampp M."/>
            <person name="Rosinus A."/>
            <person name="von Jan M."/>
            <person name="Makarova K.S."/>
            <person name="Klenk H.P."/>
            <person name="Schuster S.C."/>
            <person name="Hensel R."/>
        </authorList>
    </citation>
    <scope>NUCLEOTIDE SEQUENCE [LARGE SCALE GENOMIC DNA]</scope>
    <source>
        <strain evidence="3">ATCC 35583 / DSM 2078 / JCM 9277 / NBRC 100435 / Kra 1</strain>
    </source>
</reference>
<name>G4RLW4_THETK</name>
<evidence type="ECO:0000313" key="3">
    <source>
        <dbReference type="Proteomes" id="UP000002654"/>
    </source>
</evidence>
<dbReference type="HOGENOM" id="CLU_1145256_0_0_2"/>
<dbReference type="GeneID" id="11262829"/>
<dbReference type="eggNOG" id="arCOG00498">
    <property type="taxonomic scope" value="Archaea"/>
</dbReference>
<dbReference type="InterPro" id="IPR036866">
    <property type="entry name" value="RibonucZ/Hydroxyglut_hydro"/>
</dbReference>
<sequence length="244" mass="26759">MERPQRVGASWLLGSVAVDLSEPLDVKYVVLTHHHYTHTAGLFLSRPRAVIANPFEVGMLTNSVRFTEYIKAVVKRAGAPTVEPAPRPVPGRFYSIAAGWLDLEEASAQVVPCGSHTWGHTCYRFETGIFVGDIGGWIVSVNALRRVMALLRALGDVAVYPSHEPETTAAQYASQLERRLNKLTKAYAECLDEDTPYSMALCARGQGDVLRLAEEGVAFAKYFAEAGLARIVNRGGTYHIKKLA</sequence>
<dbReference type="CDD" id="cd06262">
    <property type="entry name" value="metallo-hydrolase-like_MBL-fold"/>
    <property type="match status" value="1"/>
</dbReference>
<dbReference type="PATRIC" id="fig|768679.9.peg.1967"/>
<dbReference type="PaxDb" id="768679-TTX_1944"/>
<dbReference type="SMART" id="SM00849">
    <property type="entry name" value="Lactamase_B"/>
    <property type="match status" value="1"/>
</dbReference>
<dbReference type="AlphaFoldDB" id="G4RLW4"/>
<dbReference type="InterPro" id="IPR001279">
    <property type="entry name" value="Metallo-B-lactamas"/>
</dbReference>
<dbReference type="Gene3D" id="3.60.15.10">
    <property type="entry name" value="Ribonuclease Z/Hydroxyacylglutathione hydrolase-like"/>
    <property type="match status" value="1"/>
</dbReference>
<evidence type="ECO:0000259" key="1">
    <source>
        <dbReference type="SMART" id="SM00849"/>
    </source>
</evidence>
<organism evidence="2 3">
    <name type="scientific">Thermoproteus tenax (strain ATCC 35583 / DSM 2078 / JCM 9277 / NBRC 100435 / Kra 1)</name>
    <dbReference type="NCBI Taxonomy" id="768679"/>
    <lineage>
        <taxon>Archaea</taxon>
        <taxon>Thermoproteota</taxon>
        <taxon>Thermoprotei</taxon>
        <taxon>Thermoproteales</taxon>
        <taxon>Thermoproteaceae</taxon>
        <taxon>Thermoproteus</taxon>
    </lineage>
</organism>
<proteinExistence type="predicted"/>
<feature type="domain" description="Metallo-beta-lactamase" evidence="1">
    <location>
        <begin position="7"/>
        <end position="163"/>
    </location>
</feature>
<dbReference type="RefSeq" id="WP_014127812.1">
    <property type="nucleotide sequence ID" value="NC_016070.1"/>
</dbReference>
<dbReference type="STRING" id="768679.TTX_1944"/>